<dbReference type="SUPFAM" id="SSF47598">
    <property type="entry name" value="Ribbon-helix-helix"/>
    <property type="match status" value="1"/>
</dbReference>
<dbReference type="EMBL" id="LN852772">
    <property type="protein sequence ID" value="CRY93846.1"/>
    <property type="molecule type" value="Genomic_DNA"/>
</dbReference>
<dbReference type="GO" id="GO:0006355">
    <property type="term" value="P:regulation of DNA-templated transcription"/>
    <property type="evidence" value="ECO:0007669"/>
    <property type="project" value="InterPro"/>
</dbReference>
<reference evidence="2" key="2">
    <citation type="submission" date="2015-07" db="EMBL/GenBank/DDBJ databases">
        <title>Plasmids, circular viruses and viroids from rat gut.</title>
        <authorList>
            <person name="Jorgensen T.J."/>
            <person name="Hansen M.A."/>
            <person name="Xu Z."/>
            <person name="Tabak M.A."/>
            <person name="Sorensen S.J."/>
            <person name="Hansen L.H."/>
        </authorList>
    </citation>
    <scope>NUCLEOTIDE SEQUENCE</scope>
    <source>
        <plasmid evidence="2">pRGRH0081</plasmid>
    </source>
</reference>
<organism evidence="2">
    <name type="scientific">uncultured prokaryote</name>
    <dbReference type="NCBI Taxonomy" id="198431"/>
    <lineage>
        <taxon>unclassified sequences</taxon>
        <taxon>environmental samples</taxon>
    </lineage>
</organism>
<protein>
    <recommendedName>
        <fullName evidence="3">Ribbon-helix-helix protein CopG domain-containing protein</fullName>
    </recommendedName>
</protein>
<proteinExistence type="predicted"/>
<feature type="region of interest" description="Disordered" evidence="1">
    <location>
        <begin position="1"/>
        <end position="25"/>
    </location>
</feature>
<evidence type="ECO:0000313" key="2">
    <source>
        <dbReference type="EMBL" id="CRY93846.1"/>
    </source>
</evidence>
<geneLocation type="plasmid" evidence="2">
    <name>pRGRH0081</name>
</geneLocation>
<reference evidence="2" key="1">
    <citation type="submission" date="2015-06" db="EMBL/GenBank/DDBJ databases">
        <authorList>
            <person name="Joergensen T."/>
        </authorList>
    </citation>
    <scope>NUCLEOTIDE SEQUENCE</scope>
    <source>
        <plasmid evidence="2">pRGRH0081</plasmid>
    </source>
</reference>
<dbReference type="InterPro" id="IPR013321">
    <property type="entry name" value="Arc_rbn_hlx_hlx"/>
</dbReference>
<name>A0A0H5PVT2_9ZZZZ</name>
<accession>A0A0H5PVT2</accession>
<dbReference type="AlphaFoldDB" id="A0A0H5PVT2"/>
<evidence type="ECO:0000256" key="1">
    <source>
        <dbReference type="SAM" id="MobiDB-lite"/>
    </source>
</evidence>
<sequence>MSSLNAENITRVKRTRTKEKRQPVGLTLTESTKERLDRLCEITGMTRSSVIAMCINTYAFEKMGLAVK</sequence>
<evidence type="ECO:0008006" key="3">
    <source>
        <dbReference type="Google" id="ProtNLM"/>
    </source>
</evidence>
<dbReference type="InterPro" id="IPR010985">
    <property type="entry name" value="Ribbon_hlx_hlx"/>
</dbReference>
<keyword evidence="2" id="KW-0614">Plasmid</keyword>
<dbReference type="Gene3D" id="1.10.1220.10">
    <property type="entry name" value="Met repressor-like"/>
    <property type="match status" value="1"/>
</dbReference>